<dbReference type="Pfam" id="PF13365">
    <property type="entry name" value="Trypsin_2"/>
    <property type="match status" value="1"/>
</dbReference>
<sequence length="607" mass="66037">MLSGLRNCAYFAATVSVTAMSGGWWGVSAQEQRWVQIEAHRDLDEALDAARTYDARIGSVSGFLLPSDWYAISVGPFENDTDAFAVRRQLRSENAIPIDAFISNGANYLDQVFPTGPDAPRVAPSPSISTAPGDDLPAEPDTQFAETTPAPEPEPEPAPQPEPEPEETLREAQASERLLTRDERVDLQTALQWFGHYTLGIDGAIGPGTRRSMQAWQADQGLEETGVLTTRQRAQLLDAWQGELAMLGMDTWRDEDAGISIDLPLAMMRFDRRETPFVHFDERDDSGVRALLISQTGTNATLFGLYEIMQTLDIVPLEGERERRQNSFLLTGQSDSLRSHTVAQFRNGQIKGYTLIWTPERDDQMARVLPMMESSFETFGSALPDSAGPASLVPRGDLLSGLTVRRPAFSRSGFYIDATGTVLTSAGAVANCERVTLDEANTARVVARDDALGLAILEPENPLVPMAFAQFQQDALHRGSDITISGFSFEDMLTRPVLTFGRIEDLNGLNGESDRIRLSAAVRPGDLGGPVFGANGAVVGVLYGQPRDDARQLPPEVSFAVPSDAIRSFLRSNDIAVGTSADNAAIMPPETLTQVSGDVTVLVSCWQ</sequence>
<keyword evidence="4" id="KW-1185">Reference proteome</keyword>
<dbReference type="InterPro" id="IPR009003">
    <property type="entry name" value="Peptidase_S1_PA"/>
</dbReference>
<dbReference type="EMBL" id="JAQZSM010000009">
    <property type="protein sequence ID" value="MDD7971779.1"/>
    <property type="molecule type" value="Genomic_DNA"/>
</dbReference>
<evidence type="ECO:0000313" key="4">
    <source>
        <dbReference type="Proteomes" id="UP001431784"/>
    </source>
</evidence>
<feature type="region of interest" description="Disordered" evidence="1">
    <location>
        <begin position="112"/>
        <end position="172"/>
    </location>
</feature>
<evidence type="ECO:0000313" key="3">
    <source>
        <dbReference type="EMBL" id="MDD7971779.1"/>
    </source>
</evidence>
<reference evidence="3" key="1">
    <citation type="submission" date="2023-02" db="EMBL/GenBank/DDBJ databases">
        <title>Description of Roseinatronobacter alkalisoli sp. nov., an alkaliphilic bacerium isolated from soda soil.</title>
        <authorList>
            <person name="Wei W."/>
        </authorList>
    </citation>
    <scope>NUCLEOTIDE SEQUENCE</scope>
    <source>
        <strain evidence="3">HJB301</strain>
    </source>
</reference>
<evidence type="ECO:0000256" key="1">
    <source>
        <dbReference type="SAM" id="MobiDB-lite"/>
    </source>
</evidence>
<dbReference type="Gene3D" id="1.10.101.10">
    <property type="entry name" value="PGBD-like superfamily/PGBD"/>
    <property type="match status" value="1"/>
</dbReference>
<organism evidence="3 4">
    <name type="scientific">Roseinatronobacter alkalisoli</name>
    <dbReference type="NCBI Taxonomy" id="3028235"/>
    <lineage>
        <taxon>Bacteria</taxon>
        <taxon>Pseudomonadati</taxon>
        <taxon>Pseudomonadota</taxon>
        <taxon>Alphaproteobacteria</taxon>
        <taxon>Rhodobacterales</taxon>
        <taxon>Paracoccaceae</taxon>
        <taxon>Roseinatronobacter</taxon>
    </lineage>
</organism>
<feature type="compositionally biased region" description="Pro residues" evidence="1">
    <location>
        <begin position="150"/>
        <end position="162"/>
    </location>
</feature>
<dbReference type="InterPro" id="IPR036365">
    <property type="entry name" value="PGBD-like_sf"/>
</dbReference>
<dbReference type="PANTHER" id="PTHR43019">
    <property type="entry name" value="SERINE ENDOPROTEASE DEGS"/>
    <property type="match status" value="1"/>
</dbReference>
<proteinExistence type="predicted"/>
<name>A0ABT5T9Y4_9RHOB</name>
<dbReference type="SUPFAM" id="SSF47090">
    <property type="entry name" value="PGBD-like"/>
    <property type="match status" value="1"/>
</dbReference>
<evidence type="ECO:0000259" key="2">
    <source>
        <dbReference type="PROSITE" id="PS51724"/>
    </source>
</evidence>
<dbReference type="Gene3D" id="2.40.10.120">
    <property type="match status" value="1"/>
</dbReference>
<dbReference type="InterPro" id="IPR002477">
    <property type="entry name" value="Peptidoglycan-bd-like"/>
</dbReference>
<dbReference type="SUPFAM" id="SSF50494">
    <property type="entry name" value="Trypsin-like serine proteases"/>
    <property type="match status" value="1"/>
</dbReference>
<dbReference type="InterPro" id="IPR007730">
    <property type="entry name" value="SPOR-like_dom"/>
</dbReference>
<dbReference type="Proteomes" id="UP001431784">
    <property type="component" value="Unassembled WGS sequence"/>
</dbReference>
<feature type="domain" description="SPOR" evidence="2">
    <location>
        <begin position="27"/>
        <end position="104"/>
    </location>
</feature>
<comment type="caution">
    <text evidence="3">The sequence shown here is derived from an EMBL/GenBank/DDBJ whole genome shotgun (WGS) entry which is preliminary data.</text>
</comment>
<dbReference type="Pfam" id="PF01471">
    <property type="entry name" value="PG_binding_1"/>
    <property type="match status" value="1"/>
</dbReference>
<dbReference type="PANTHER" id="PTHR43019:SF23">
    <property type="entry name" value="PROTEASE DO-LIKE 5, CHLOROPLASTIC"/>
    <property type="match status" value="1"/>
</dbReference>
<accession>A0ABT5T9Y4</accession>
<gene>
    <name evidence="3" type="ORF">PUT78_11765</name>
</gene>
<dbReference type="PROSITE" id="PS51724">
    <property type="entry name" value="SPOR"/>
    <property type="match status" value="1"/>
</dbReference>
<dbReference type="InterPro" id="IPR036366">
    <property type="entry name" value="PGBDSf"/>
</dbReference>
<protein>
    <submittedName>
        <fullName evidence="3">Trypsin-like peptidase domain-containing protein</fullName>
    </submittedName>
</protein>